<protein>
    <recommendedName>
        <fullName evidence="2">Clp R domain-containing protein</fullName>
    </recommendedName>
</protein>
<organism evidence="3 4">
    <name type="scientific">Actinomadura parmotrematis</name>
    <dbReference type="NCBI Taxonomy" id="2864039"/>
    <lineage>
        <taxon>Bacteria</taxon>
        <taxon>Bacillati</taxon>
        <taxon>Actinomycetota</taxon>
        <taxon>Actinomycetes</taxon>
        <taxon>Streptosporangiales</taxon>
        <taxon>Thermomonosporaceae</taxon>
        <taxon>Actinomadura</taxon>
    </lineage>
</organism>
<keyword evidence="1" id="KW-0677">Repeat</keyword>
<dbReference type="InterPro" id="IPR036628">
    <property type="entry name" value="Clp_N_dom_sf"/>
</dbReference>
<dbReference type="EMBL" id="JAIBOA010000033">
    <property type="protein sequence ID" value="MBW8487389.1"/>
    <property type="molecule type" value="Genomic_DNA"/>
</dbReference>
<reference evidence="3 4" key="1">
    <citation type="submission" date="2021-07" db="EMBL/GenBank/DDBJ databases">
        <title>Actinomadura sp. PM05-2 isolated from lichen.</title>
        <authorList>
            <person name="Somphong A."/>
            <person name="Phongsopitanun W."/>
            <person name="Tanasupawat S."/>
            <person name="Peongsungnone V."/>
        </authorList>
    </citation>
    <scope>NUCLEOTIDE SEQUENCE [LARGE SCALE GENOMIC DNA]</scope>
    <source>
        <strain evidence="3 4">PM05-2</strain>
    </source>
</reference>
<dbReference type="PROSITE" id="PS51903">
    <property type="entry name" value="CLP_R"/>
    <property type="match status" value="1"/>
</dbReference>
<accession>A0ABS7G682</accession>
<dbReference type="Pfam" id="PF02861">
    <property type="entry name" value="Clp_N"/>
    <property type="match status" value="1"/>
</dbReference>
<evidence type="ECO:0000256" key="1">
    <source>
        <dbReference type="PROSITE-ProRule" id="PRU01251"/>
    </source>
</evidence>
<dbReference type="Gene3D" id="1.10.1780.10">
    <property type="entry name" value="Clp, N-terminal domain"/>
    <property type="match status" value="1"/>
</dbReference>
<evidence type="ECO:0000313" key="4">
    <source>
        <dbReference type="Proteomes" id="UP000774570"/>
    </source>
</evidence>
<proteinExistence type="predicted"/>
<feature type="domain" description="Clp R" evidence="2">
    <location>
        <begin position="2"/>
        <end position="145"/>
    </location>
</feature>
<gene>
    <name evidence="3" type="ORF">K1Y72_33900</name>
</gene>
<keyword evidence="4" id="KW-1185">Reference proteome</keyword>
<dbReference type="Proteomes" id="UP000774570">
    <property type="component" value="Unassembled WGS sequence"/>
</dbReference>
<dbReference type="InterPro" id="IPR044217">
    <property type="entry name" value="CLPT1/2"/>
</dbReference>
<sequence>MFERFTDRARQVVVLAQEEARLLNHDYIGTEHLLLGLLRAQDGVIDGLLAPHGLDLPAGRARVEEIIGEGRRSASGHIPFTPRAKRVLELGLREALQLGHDDIGTGHLLLGLLIEEDGVAAQIIAGTGADPAALRRQTINALAAGAPAARPAPHRLGEPRILATAPAPAPRPEERLAAIELRLAAIEEHLAAIADRLGREGGSDEPEGAG</sequence>
<dbReference type="PANTHER" id="PTHR47016">
    <property type="entry name" value="ATP-DEPENDENT CLP PROTEASE ATP-BINDING SUBUNIT CLPT1, CHLOROPLASTIC"/>
    <property type="match status" value="1"/>
</dbReference>
<dbReference type="PANTHER" id="PTHR47016:SF5">
    <property type="entry name" value="CLP DOMAIN SUPERFAMILY PROTEIN"/>
    <property type="match status" value="1"/>
</dbReference>
<evidence type="ECO:0000259" key="2">
    <source>
        <dbReference type="PROSITE" id="PS51903"/>
    </source>
</evidence>
<comment type="caution">
    <text evidence="3">The sequence shown here is derived from an EMBL/GenBank/DDBJ whole genome shotgun (WGS) entry which is preliminary data.</text>
</comment>
<name>A0ABS7G682_9ACTN</name>
<dbReference type="SUPFAM" id="SSF81923">
    <property type="entry name" value="Double Clp-N motif"/>
    <property type="match status" value="1"/>
</dbReference>
<dbReference type="InterPro" id="IPR004176">
    <property type="entry name" value="Clp_R_N"/>
</dbReference>
<evidence type="ECO:0000313" key="3">
    <source>
        <dbReference type="EMBL" id="MBW8487389.1"/>
    </source>
</evidence>